<protein>
    <submittedName>
        <fullName evidence="1">Uncharacterized protein</fullName>
    </submittedName>
</protein>
<accession>A0A974VZA8</accession>
<evidence type="ECO:0000313" key="1">
    <source>
        <dbReference type="EMBL" id="QSE87991.1"/>
    </source>
</evidence>
<sequence length="66" mass="7261">MGIERISLELPTGSALDEVEAKAAASLRAQGIRPFSDLSLQTTLTTGNPDLSRYTLTYWVDDHPRN</sequence>
<dbReference type="RefSeq" id="WP_206004750.1">
    <property type="nucleotide sequence ID" value="NZ_CP070618.1"/>
</dbReference>
<organism evidence="1 2">
    <name type="scientific">Rhodococcus pseudokoreensis</name>
    <dbReference type="NCBI Taxonomy" id="2811421"/>
    <lineage>
        <taxon>Bacteria</taxon>
        <taxon>Bacillati</taxon>
        <taxon>Actinomycetota</taxon>
        <taxon>Actinomycetes</taxon>
        <taxon>Mycobacteriales</taxon>
        <taxon>Nocardiaceae</taxon>
        <taxon>Rhodococcus</taxon>
    </lineage>
</organism>
<dbReference type="EMBL" id="CP070618">
    <property type="protein sequence ID" value="QSE87991.1"/>
    <property type="molecule type" value="Genomic_DNA"/>
</dbReference>
<keyword evidence="1" id="KW-0614">Plasmid</keyword>
<keyword evidence="2" id="KW-1185">Reference proteome</keyword>
<proteinExistence type="predicted"/>
<reference evidence="1 2" key="2">
    <citation type="journal article" date="2022" name="Arch. Microbiol.">
        <title>Rhodococcus pseudokoreensis sp. nov. isolated from the rhizosphere of young M26 apple rootstocks.</title>
        <authorList>
            <person name="Kampfer P."/>
            <person name="Glaeser S.P."/>
            <person name="Blom J."/>
            <person name="Wolf J."/>
            <person name="Benning S."/>
            <person name="Schloter M."/>
            <person name="Neumann-Schaal M."/>
        </authorList>
    </citation>
    <scope>NUCLEOTIDE SEQUENCE [LARGE SCALE GENOMIC DNA]</scope>
    <source>
        <strain evidence="1 2">R79</strain>
    </source>
</reference>
<gene>
    <name evidence="1" type="ORF">JWS13_04805</name>
</gene>
<evidence type="ECO:0000313" key="2">
    <source>
        <dbReference type="Proteomes" id="UP000662986"/>
    </source>
</evidence>
<name>A0A974VZA8_9NOCA</name>
<dbReference type="Proteomes" id="UP000662986">
    <property type="component" value="Plasmid unnamed1"/>
</dbReference>
<reference evidence="1 2" key="1">
    <citation type="journal article" date="2021" name="Microbiol. Resour. Announc.">
        <title>Complete Genome Sequences of Two Rhodococcus sp. Strains with Large and Linear Chromosomes, Isolated from Apple Rhizosphere.</title>
        <authorList>
            <person name="Benning S."/>
            <person name="Brugnone N."/>
            <person name="Siani R."/>
            <person name="Kublik S."/>
            <person name="Schloter M."/>
            <person name="Rad V."/>
        </authorList>
    </citation>
    <scope>NUCLEOTIDE SEQUENCE [LARGE SCALE GENOMIC DNA]</scope>
    <source>
        <strain evidence="1 2">R79</strain>
    </source>
</reference>
<geneLocation type="plasmid" evidence="1 2">
    <name>unnamed1</name>
</geneLocation>